<accession>A0ABD1PCB2</accession>
<protein>
    <submittedName>
        <fullName evidence="2">Uncharacterized protein</fullName>
    </submittedName>
</protein>
<evidence type="ECO:0000313" key="2">
    <source>
        <dbReference type="EMBL" id="KAL2461526.1"/>
    </source>
</evidence>
<dbReference type="EMBL" id="JBFOLK010000014">
    <property type="protein sequence ID" value="KAL2461526.1"/>
    <property type="molecule type" value="Genomic_DNA"/>
</dbReference>
<evidence type="ECO:0000313" key="3">
    <source>
        <dbReference type="Proteomes" id="UP001604336"/>
    </source>
</evidence>
<proteinExistence type="predicted"/>
<dbReference type="AlphaFoldDB" id="A0ABD1PCB2"/>
<gene>
    <name evidence="2" type="ORF">Adt_44946</name>
</gene>
<keyword evidence="3" id="KW-1185">Reference proteome</keyword>
<feature type="compositionally biased region" description="Polar residues" evidence="1">
    <location>
        <begin position="1"/>
        <end position="43"/>
    </location>
</feature>
<sequence>MDGKRQQNQCDFSAKSQHNGPQNEQAASSRSLAINGLTSSSPATEKMGVFSNKWTGKCCCEPQYTYRFERDWGRRRQRPGVEKTATGLLRADEDSSGHGEDGRSRGKC</sequence>
<name>A0ABD1PCB2_9LAMI</name>
<feature type="compositionally biased region" description="Basic and acidic residues" evidence="1">
    <location>
        <begin position="90"/>
        <end position="108"/>
    </location>
</feature>
<reference evidence="3" key="1">
    <citation type="submission" date="2024-07" db="EMBL/GenBank/DDBJ databases">
        <title>Two chromosome-level genome assemblies of Korean endemic species Abeliophyllum distichum and Forsythia ovata (Oleaceae).</title>
        <authorList>
            <person name="Jang H."/>
        </authorList>
    </citation>
    <scope>NUCLEOTIDE SEQUENCE [LARGE SCALE GENOMIC DNA]</scope>
</reference>
<dbReference type="Proteomes" id="UP001604336">
    <property type="component" value="Unassembled WGS sequence"/>
</dbReference>
<organism evidence="2 3">
    <name type="scientific">Abeliophyllum distichum</name>
    <dbReference type="NCBI Taxonomy" id="126358"/>
    <lineage>
        <taxon>Eukaryota</taxon>
        <taxon>Viridiplantae</taxon>
        <taxon>Streptophyta</taxon>
        <taxon>Embryophyta</taxon>
        <taxon>Tracheophyta</taxon>
        <taxon>Spermatophyta</taxon>
        <taxon>Magnoliopsida</taxon>
        <taxon>eudicotyledons</taxon>
        <taxon>Gunneridae</taxon>
        <taxon>Pentapetalae</taxon>
        <taxon>asterids</taxon>
        <taxon>lamiids</taxon>
        <taxon>Lamiales</taxon>
        <taxon>Oleaceae</taxon>
        <taxon>Forsythieae</taxon>
        <taxon>Abeliophyllum</taxon>
    </lineage>
</organism>
<comment type="caution">
    <text evidence="2">The sequence shown here is derived from an EMBL/GenBank/DDBJ whole genome shotgun (WGS) entry which is preliminary data.</text>
</comment>
<feature type="region of interest" description="Disordered" evidence="1">
    <location>
        <begin position="1"/>
        <end position="45"/>
    </location>
</feature>
<evidence type="ECO:0000256" key="1">
    <source>
        <dbReference type="SAM" id="MobiDB-lite"/>
    </source>
</evidence>
<feature type="region of interest" description="Disordered" evidence="1">
    <location>
        <begin position="72"/>
        <end position="108"/>
    </location>
</feature>